<evidence type="ECO:0000256" key="1">
    <source>
        <dbReference type="SAM" id="Phobius"/>
    </source>
</evidence>
<feature type="transmembrane region" description="Helical" evidence="1">
    <location>
        <begin position="96"/>
        <end position="117"/>
    </location>
</feature>
<accession>A0A1G1WRT8</accession>
<proteinExistence type="predicted"/>
<sequence length="128" mass="14082">MNGIIKFTKRGQPIKTEGAIKLNPLSPLNAALASFIMLVLLIDAVLVVADVSEREEWIPTALRDYVSEQLPMLIIIVFIGMLGLVGAASLGNVNQLVELALFCLIGALVIWQNWPLFEAISRVVRRVE</sequence>
<keyword evidence="1" id="KW-1133">Transmembrane helix</keyword>
<keyword evidence="1" id="KW-0812">Transmembrane</keyword>
<reference evidence="2 3" key="1">
    <citation type="journal article" date="2016" name="Nat. Commun.">
        <title>Thousands of microbial genomes shed light on interconnected biogeochemical processes in an aquifer system.</title>
        <authorList>
            <person name="Anantharaman K."/>
            <person name="Brown C.T."/>
            <person name="Hug L.A."/>
            <person name="Sharon I."/>
            <person name="Castelle C.J."/>
            <person name="Probst A.J."/>
            <person name="Thomas B.C."/>
            <person name="Singh A."/>
            <person name="Wilkins M.J."/>
            <person name="Karaoz U."/>
            <person name="Brodie E.L."/>
            <person name="Williams K.H."/>
            <person name="Hubbard S.S."/>
            <person name="Banfield J.F."/>
        </authorList>
    </citation>
    <scope>NUCLEOTIDE SEQUENCE [LARGE SCALE GENOMIC DNA]</scope>
</reference>
<protein>
    <submittedName>
        <fullName evidence="2">Uncharacterized protein</fullName>
    </submittedName>
</protein>
<evidence type="ECO:0000313" key="2">
    <source>
        <dbReference type="EMBL" id="OGY30486.1"/>
    </source>
</evidence>
<feature type="transmembrane region" description="Helical" evidence="1">
    <location>
        <begin position="70"/>
        <end position="90"/>
    </location>
</feature>
<gene>
    <name evidence="2" type="ORF">A3F35_03560</name>
</gene>
<feature type="transmembrane region" description="Helical" evidence="1">
    <location>
        <begin position="30"/>
        <end position="49"/>
    </location>
</feature>
<keyword evidence="1" id="KW-0472">Membrane</keyword>
<name>A0A1G1WRT8_9BACT</name>
<comment type="caution">
    <text evidence="2">The sequence shown here is derived from an EMBL/GenBank/DDBJ whole genome shotgun (WGS) entry which is preliminary data.</text>
</comment>
<dbReference type="AlphaFoldDB" id="A0A1G1WRT8"/>
<dbReference type="Proteomes" id="UP000178068">
    <property type="component" value="Unassembled WGS sequence"/>
</dbReference>
<organism evidence="2 3">
    <name type="scientific">Candidatus Woykebacteria bacterium RIFCSPHIGHO2_12_FULL_45_10</name>
    <dbReference type="NCBI Taxonomy" id="1802603"/>
    <lineage>
        <taxon>Bacteria</taxon>
        <taxon>Candidatus Woykeibacteriota</taxon>
    </lineage>
</organism>
<dbReference type="EMBL" id="MHCZ01000002">
    <property type="protein sequence ID" value="OGY30486.1"/>
    <property type="molecule type" value="Genomic_DNA"/>
</dbReference>
<evidence type="ECO:0000313" key="3">
    <source>
        <dbReference type="Proteomes" id="UP000178068"/>
    </source>
</evidence>